<reference evidence="2 3" key="1">
    <citation type="submission" date="2016-07" db="EMBL/GenBank/DDBJ databases">
        <title>Characterization of isolates of Eisenbergiella tayi derived from blood cultures, using whole genome sequencing.</title>
        <authorList>
            <person name="Burdz T."/>
            <person name="Wiebe D."/>
            <person name="Huynh C."/>
            <person name="Bernard K."/>
        </authorList>
    </citation>
    <scope>NUCLEOTIDE SEQUENCE [LARGE SCALE GENOMIC DNA]</scope>
    <source>
        <strain evidence="2 3">NML 120489</strain>
    </source>
</reference>
<organism evidence="2 3">
    <name type="scientific">Eisenbergiella tayi</name>
    <dbReference type="NCBI Taxonomy" id="1432052"/>
    <lineage>
        <taxon>Bacteria</taxon>
        <taxon>Bacillati</taxon>
        <taxon>Bacillota</taxon>
        <taxon>Clostridia</taxon>
        <taxon>Lachnospirales</taxon>
        <taxon>Lachnospiraceae</taxon>
        <taxon>Eisenbergiella</taxon>
    </lineage>
</organism>
<dbReference type="Proteomes" id="UP000095003">
    <property type="component" value="Unassembled WGS sequence"/>
</dbReference>
<dbReference type="GeneID" id="93304128"/>
<proteinExistence type="predicted"/>
<evidence type="ECO:0000313" key="2">
    <source>
        <dbReference type="EMBL" id="ODM11920.1"/>
    </source>
</evidence>
<dbReference type="InterPro" id="IPR029322">
    <property type="entry name" value="DUF4474"/>
</dbReference>
<evidence type="ECO:0000313" key="3">
    <source>
        <dbReference type="Proteomes" id="UP000095003"/>
    </source>
</evidence>
<sequence>MIKIIILCIAGALFIGLVLFMILRVLRARRNSPSEKENGLPPLLKEELEDAGFSYDRHQDIFCSNVNCWQRKMGYCRLYDEVSPGFHMVMHCEPVAFSYNNKRWLIEFWKGQYGITTGGEIGIYNTEKEDITVEGFTGPFYESVQDSEMLPMSFTLRKYEKPLFSCSAVHWWLTGFRPGEFSFPDSLSMDARIQFPDYEMQRAFTDALIDLGYQSHEYAVRGNTVVLHYTLPHSTQPITRNSFPEALIQKTNRNYCKLYNEITGGYENTPDKLEYLKNMAPKLFEFCLHSLYTRDFYEAFSWMLNLIRDNRISAPDKRRQRHVPS</sequence>
<dbReference type="AlphaFoldDB" id="A0A1E3AT89"/>
<dbReference type="PATRIC" id="fig|1432052.3.peg.2796"/>
<accession>A0A1E3AT89</accession>
<gene>
    <name evidence="2" type="ORF">BEH84_02535</name>
</gene>
<evidence type="ECO:0000259" key="1">
    <source>
        <dbReference type="Pfam" id="PF14751"/>
    </source>
</evidence>
<protein>
    <recommendedName>
        <fullName evidence="1">DUF4474 domain-containing protein</fullName>
    </recommendedName>
</protein>
<dbReference type="Pfam" id="PF14751">
    <property type="entry name" value="DUF4474"/>
    <property type="match status" value="1"/>
</dbReference>
<dbReference type="EMBL" id="MCGI01000002">
    <property type="protein sequence ID" value="ODM11920.1"/>
    <property type="molecule type" value="Genomic_DNA"/>
</dbReference>
<comment type="caution">
    <text evidence="2">The sequence shown here is derived from an EMBL/GenBank/DDBJ whole genome shotgun (WGS) entry which is preliminary data.</text>
</comment>
<feature type="domain" description="DUF4474" evidence="1">
    <location>
        <begin position="45"/>
        <end position="284"/>
    </location>
</feature>
<dbReference type="RefSeq" id="WP_069157086.1">
    <property type="nucleotide sequence ID" value="NZ_DBFYTC010000192.1"/>
</dbReference>
<name>A0A1E3AT89_9FIRM</name>